<dbReference type="Gene3D" id="3.40.1080.10">
    <property type="entry name" value="Glutaconate Coenzyme A-transferase"/>
    <property type="match status" value="1"/>
</dbReference>
<dbReference type="SUPFAM" id="SSF55729">
    <property type="entry name" value="Acyl-CoA N-acyltransferases (Nat)"/>
    <property type="match status" value="1"/>
</dbReference>
<dbReference type="Gene3D" id="3.40.630.30">
    <property type="match status" value="1"/>
</dbReference>
<dbReference type="InterPro" id="IPR003702">
    <property type="entry name" value="ActCoA_hydro_N"/>
</dbReference>
<dbReference type="InterPro" id="IPR038460">
    <property type="entry name" value="AcetylCoA_hyd_C_sf"/>
</dbReference>
<proteinExistence type="inferred from homology"/>
<dbReference type="InterPro" id="IPR046433">
    <property type="entry name" value="ActCoA_hydro"/>
</dbReference>
<dbReference type="AlphaFoldDB" id="A0A5K7YVH2"/>
<comment type="similarity">
    <text evidence="1">Belongs to the acetyl-CoA hydrolase/transferase family.</text>
</comment>
<dbReference type="InterPro" id="IPR016181">
    <property type="entry name" value="Acyl_CoA_acyltransferase"/>
</dbReference>
<evidence type="ECO:0000313" key="4">
    <source>
        <dbReference type="EMBL" id="BBO71051.1"/>
    </source>
</evidence>
<evidence type="ECO:0000259" key="3">
    <source>
        <dbReference type="PROSITE" id="PS51186"/>
    </source>
</evidence>
<name>A0A5K7YVH2_9BACT</name>
<dbReference type="InterPro" id="IPR026888">
    <property type="entry name" value="AcetylCoA_hyd_C"/>
</dbReference>
<dbReference type="Proteomes" id="UP000427906">
    <property type="component" value="Chromosome"/>
</dbReference>
<dbReference type="GO" id="GO:0016747">
    <property type="term" value="F:acyltransferase activity, transferring groups other than amino-acyl groups"/>
    <property type="evidence" value="ECO:0007669"/>
    <property type="project" value="InterPro"/>
</dbReference>
<evidence type="ECO:0000256" key="1">
    <source>
        <dbReference type="ARBA" id="ARBA00009632"/>
    </source>
</evidence>
<dbReference type="OrthoDB" id="9801795at2"/>
<protein>
    <recommendedName>
        <fullName evidence="3">N-acetyltransferase domain-containing protein</fullName>
    </recommendedName>
</protein>
<gene>
    <name evidence="4" type="ORF">DSCA_49810</name>
</gene>
<dbReference type="GO" id="GO:0006083">
    <property type="term" value="P:acetate metabolic process"/>
    <property type="evidence" value="ECO:0007669"/>
    <property type="project" value="InterPro"/>
</dbReference>
<accession>A0A5K7YVH2</accession>
<dbReference type="PANTHER" id="PTHR21432:SF20">
    <property type="entry name" value="ACETYL-COA HYDROLASE"/>
    <property type="match status" value="1"/>
</dbReference>
<dbReference type="Gene3D" id="3.40.1080.20">
    <property type="entry name" value="Acetyl-CoA hydrolase/transferase C-terminal domain"/>
    <property type="match status" value="1"/>
</dbReference>
<feature type="domain" description="N-acetyltransferase" evidence="3">
    <location>
        <begin position="457"/>
        <end position="610"/>
    </location>
</feature>
<dbReference type="Pfam" id="PF02550">
    <property type="entry name" value="AcetylCoA_hydro"/>
    <property type="match status" value="1"/>
</dbReference>
<dbReference type="SUPFAM" id="SSF100950">
    <property type="entry name" value="NagB/RpiA/CoA transferase-like"/>
    <property type="match status" value="2"/>
</dbReference>
<dbReference type="Gene3D" id="3.30.750.70">
    <property type="entry name" value="4-hydroxybutyrate coenzyme like domains"/>
    <property type="match status" value="1"/>
</dbReference>
<dbReference type="PROSITE" id="PS51186">
    <property type="entry name" value="GNAT"/>
    <property type="match status" value="1"/>
</dbReference>
<dbReference type="Pfam" id="PF00583">
    <property type="entry name" value="Acetyltransf_1"/>
    <property type="match status" value="1"/>
</dbReference>
<dbReference type="RefSeq" id="WP_155318943.1">
    <property type="nucleotide sequence ID" value="NZ_AP021874.1"/>
</dbReference>
<dbReference type="EMBL" id="AP021874">
    <property type="protein sequence ID" value="BBO71051.1"/>
    <property type="molecule type" value="Genomic_DNA"/>
</dbReference>
<sequence length="619" mass="69435">MDWRQKLVSPNAVLERMRPGMSVFLSTGAAEPRTLVKHLMAVQSANLQDLELIQILSLADAISLRNLQNQKFRLKTFFSGWVADEAIASGHVDLIPCHPFRIPGLLESRKVQVDAVFVQITPPDKDGYSSLGVSVDAARLAMEQADFVVGEINDRIPRTLGDTFVRITEFDMLVPSEEPPVYFERWPVEPVNHKIAVNIAPLVDDKSCIAFSMGSLFEAVSLALAGKRDLGVHSPFFSDALMDLVKSGAVTNRHKELFRRKSITSYACGTADLLKWLDQNPSVEFQPVDKVFDPLSIGRNPRFVAIISAKRADITGRISLHTGLGHIAAGPAEVLAFISGAQFSEGGYTIFGLPSRDHRGRTNITVFIKDHKNSFDFREGVDYVVTEYGVAYLKGLTLRERAQAMIEIAHPEDRAGLIATAKQKNILYTDQIYFPESDRCYPAHINERQQFKSRVELRFRPIRPSDEEKMRRLFYRFSDEAVYYRYFSSLKAMPHARMQAYVNVDWSTIMSIVGVDGKPGEGVIVSEARYLLDPDGQWAEVAFVVDEAYQRIGISTYVFNLLVRLAKERGVKGFWADVLLSNTAMMKVFHKSGLPVLREMESGVYHVTIPFDTADDGSP</sequence>
<organism evidence="4 5">
    <name type="scientific">Desulfosarcina alkanivorans</name>
    <dbReference type="NCBI Taxonomy" id="571177"/>
    <lineage>
        <taxon>Bacteria</taxon>
        <taxon>Pseudomonadati</taxon>
        <taxon>Thermodesulfobacteriota</taxon>
        <taxon>Desulfobacteria</taxon>
        <taxon>Desulfobacterales</taxon>
        <taxon>Desulfosarcinaceae</taxon>
        <taxon>Desulfosarcina</taxon>
    </lineage>
</organism>
<evidence type="ECO:0000256" key="2">
    <source>
        <dbReference type="ARBA" id="ARBA00022679"/>
    </source>
</evidence>
<dbReference type="InterPro" id="IPR000182">
    <property type="entry name" value="GNAT_dom"/>
</dbReference>
<dbReference type="Pfam" id="PF13336">
    <property type="entry name" value="AcetylCoA_hyd_C"/>
    <property type="match status" value="1"/>
</dbReference>
<dbReference type="KEGG" id="dalk:DSCA_49810"/>
<evidence type="ECO:0000313" key="5">
    <source>
        <dbReference type="Proteomes" id="UP000427906"/>
    </source>
</evidence>
<keyword evidence="2" id="KW-0808">Transferase</keyword>
<reference evidence="4 5" key="1">
    <citation type="submission" date="2019-11" db="EMBL/GenBank/DDBJ databases">
        <title>Comparative genomics of hydrocarbon-degrading Desulfosarcina strains.</title>
        <authorList>
            <person name="Watanabe M."/>
            <person name="Kojima H."/>
            <person name="Fukui M."/>
        </authorList>
    </citation>
    <scope>NUCLEOTIDE SEQUENCE [LARGE SCALE GENOMIC DNA]</scope>
    <source>
        <strain evidence="4 5">PL12</strain>
    </source>
</reference>
<dbReference type="InterPro" id="IPR037171">
    <property type="entry name" value="NagB/RpiA_transferase-like"/>
</dbReference>
<keyword evidence="5" id="KW-1185">Reference proteome</keyword>
<dbReference type="PANTHER" id="PTHR21432">
    <property type="entry name" value="ACETYL-COA HYDROLASE-RELATED"/>
    <property type="match status" value="1"/>
</dbReference>
<dbReference type="GO" id="GO:0008775">
    <property type="term" value="F:acetate CoA-transferase activity"/>
    <property type="evidence" value="ECO:0007669"/>
    <property type="project" value="InterPro"/>
</dbReference>